<gene>
    <name evidence="2" type="ORF">FRACYDRAFT_184089</name>
</gene>
<name>A0A1E7FGI6_9STRA</name>
<keyword evidence="3" id="KW-1185">Reference proteome</keyword>
<proteinExistence type="predicted"/>
<dbReference type="Gene3D" id="1.20.1270.60">
    <property type="entry name" value="Arfaptin homology (AH) domain/BAR domain"/>
    <property type="match status" value="1"/>
</dbReference>
<evidence type="ECO:0000256" key="1">
    <source>
        <dbReference type="SAM" id="MobiDB-lite"/>
    </source>
</evidence>
<evidence type="ECO:0008006" key="4">
    <source>
        <dbReference type="Google" id="ProtNLM"/>
    </source>
</evidence>
<dbReference type="InterPro" id="IPR027267">
    <property type="entry name" value="AH/BAR_dom_sf"/>
</dbReference>
<feature type="region of interest" description="Disordered" evidence="1">
    <location>
        <begin position="1"/>
        <end position="25"/>
    </location>
</feature>
<reference evidence="2 3" key="1">
    <citation type="submission" date="2016-09" db="EMBL/GenBank/DDBJ databases">
        <title>Extensive genetic diversity and differential bi-allelic expression allows diatom success in the polar Southern Ocean.</title>
        <authorList>
            <consortium name="DOE Joint Genome Institute"/>
            <person name="Mock T."/>
            <person name="Otillar R.P."/>
            <person name="Strauss J."/>
            <person name="Dupont C."/>
            <person name="Frickenhaus S."/>
            <person name="Maumus F."/>
            <person name="Mcmullan M."/>
            <person name="Sanges R."/>
            <person name="Schmutz J."/>
            <person name="Toseland A."/>
            <person name="Valas R."/>
            <person name="Veluchamy A."/>
            <person name="Ward B.J."/>
            <person name="Allen A."/>
            <person name="Barry K."/>
            <person name="Falciatore A."/>
            <person name="Ferrante M."/>
            <person name="Fortunato A.E."/>
            <person name="Gloeckner G."/>
            <person name="Gruber A."/>
            <person name="Hipkin R."/>
            <person name="Janech M."/>
            <person name="Kroth P."/>
            <person name="Leese F."/>
            <person name="Lindquist E."/>
            <person name="Lyon B.R."/>
            <person name="Martin J."/>
            <person name="Mayer C."/>
            <person name="Parker M."/>
            <person name="Quesneville H."/>
            <person name="Raymond J."/>
            <person name="Uhlig C."/>
            <person name="Valentin K.U."/>
            <person name="Worden A.Z."/>
            <person name="Armbrust E.V."/>
            <person name="Bowler C."/>
            <person name="Green B."/>
            <person name="Moulton V."/>
            <person name="Van Oosterhout C."/>
            <person name="Grigoriev I."/>
        </authorList>
    </citation>
    <scope>NUCLEOTIDE SEQUENCE [LARGE SCALE GENOMIC DNA]</scope>
    <source>
        <strain evidence="2 3">CCMP1102</strain>
    </source>
</reference>
<dbReference type="KEGG" id="fcy:FRACYDRAFT_184089"/>
<dbReference type="EMBL" id="KV784357">
    <property type="protein sequence ID" value="OEU17291.1"/>
    <property type="molecule type" value="Genomic_DNA"/>
</dbReference>
<evidence type="ECO:0000313" key="3">
    <source>
        <dbReference type="Proteomes" id="UP000095751"/>
    </source>
</evidence>
<dbReference type="OrthoDB" id="45765at2759"/>
<protein>
    <recommendedName>
        <fullName evidence="4">BAR domain-containing protein</fullName>
    </recommendedName>
</protein>
<dbReference type="InParanoid" id="A0A1E7FGI6"/>
<evidence type="ECO:0000313" key="2">
    <source>
        <dbReference type="EMBL" id="OEU17291.1"/>
    </source>
</evidence>
<organism evidence="2 3">
    <name type="scientific">Fragilariopsis cylindrus CCMP1102</name>
    <dbReference type="NCBI Taxonomy" id="635003"/>
    <lineage>
        <taxon>Eukaryota</taxon>
        <taxon>Sar</taxon>
        <taxon>Stramenopiles</taxon>
        <taxon>Ochrophyta</taxon>
        <taxon>Bacillariophyta</taxon>
        <taxon>Bacillariophyceae</taxon>
        <taxon>Bacillariophycidae</taxon>
        <taxon>Bacillariales</taxon>
        <taxon>Bacillariaceae</taxon>
        <taxon>Fragilariopsis</taxon>
    </lineage>
</organism>
<dbReference type="AlphaFoldDB" id="A0A1E7FGI6"/>
<dbReference type="Proteomes" id="UP000095751">
    <property type="component" value="Unassembled WGS sequence"/>
</dbReference>
<sequence length="309" mass="35148">MPSLRSSTCSRDSTSSSSANKKSSVFKKNATTAKNGEGTTAVVVTAQVRISERLNRAVEAVSQTKNRSPELVPLTADWEITKKKLRLVVSLAKDYADTTRKMNTSRNKFVMHLGLLSEKSPLFDDVGKPLNGESTQILQTIREDPTTNSTLAATQGIVNEREYNDRVVDYAIEWEKTVLEQVESELKKVRKLQGDRSYYEKKVDTLRQKANNLEEKGKTIPPSQEERLERNETKLKEAFVVHEKEAGRLCVLIEEVTSNGWKDLYHLVKNYCKWESNRVSRETDIYSELSTTIDSMKSTYKINSKKKDL</sequence>
<feature type="compositionally biased region" description="Low complexity" evidence="1">
    <location>
        <begin position="1"/>
        <end position="23"/>
    </location>
</feature>
<accession>A0A1E7FGI6</accession>